<reference evidence="2 3" key="1">
    <citation type="submission" date="2024-01" db="EMBL/GenBank/DDBJ databases">
        <title>A draft genome for the cacao thread blight pathogen Marasmiellus scandens.</title>
        <authorList>
            <person name="Baruah I.K."/>
            <person name="Leung J."/>
            <person name="Bukari Y."/>
            <person name="Amoako-Attah I."/>
            <person name="Meinhardt L.W."/>
            <person name="Bailey B.A."/>
            <person name="Cohen S.P."/>
        </authorList>
    </citation>
    <scope>NUCLEOTIDE SEQUENCE [LARGE SCALE GENOMIC DNA]</scope>
    <source>
        <strain evidence="2 3">GH-19</strain>
    </source>
</reference>
<keyword evidence="3" id="KW-1185">Reference proteome</keyword>
<dbReference type="EMBL" id="JBANRG010000053">
    <property type="protein sequence ID" value="KAK7443767.1"/>
    <property type="molecule type" value="Genomic_DNA"/>
</dbReference>
<feature type="chain" id="PRO_5046738158" evidence="1">
    <location>
        <begin position="22"/>
        <end position="86"/>
    </location>
</feature>
<accession>A0ABR1J1T5</accession>
<organism evidence="2 3">
    <name type="scientific">Marasmiellus scandens</name>
    <dbReference type="NCBI Taxonomy" id="2682957"/>
    <lineage>
        <taxon>Eukaryota</taxon>
        <taxon>Fungi</taxon>
        <taxon>Dikarya</taxon>
        <taxon>Basidiomycota</taxon>
        <taxon>Agaricomycotina</taxon>
        <taxon>Agaricomycetes</taxon>
        <taxon>Agaricomycetidae</taxon>
        <taxon>Agaricales</taxon>
        <taxon>Marasmiineae</taxon>
        <taxon>Omphalotaceae</taxon>
        <taxon>Marasmiellus</taxon>
    </lineage>
</organism>
<evidence type="ECO:0000313" key="2">
    <source>
        <dbReference type="EMBL" id="KAK7443767.1"/>
    </source>
</evidence>
<keyword evidence="1" id="KW-0732">Signal</keyword>
<evidence type="ECO:0000256" key="1">
    <source>
        <dbReference type="SAM" id="SignalP"/>
    </source>
</evidence>
<evidence type="ECO:0000313" key="3">
    <source>
        <dbReference type="Proteomes" id="UP001498398"/>
    </source>
</evidence>
<dbReference type="Proteomes" id="UP001498398">
    <property type="component" value="Unassembled WGS sequence"/>
</dbReference>
<name>A0ABR1J1T5_9AGAR</name>
<proteinExistence type="predicted"/>
<feature type="signal peptide" evidence="1">
    <location>
        <begin position="1"/>
        <end position="21"/>
    </location>
</feature>
<comment type="caution">
    <text evidence="2">The sequence shown here is derived from an EMBL/GenBank/DDBJ whole genome shotgun (WGS) entry which is preliminary data.</text>
</comment>
<protein>
    <submittedName>
        <fullName evidence="2">Uncharacterized protein</fullName>
    </submittedName>
</protein>
<sequence>MLRLAAILCLFLWLHSITVLSFSIMLAEEEPIAFSPTKVFWTRADNDPTNWWLDEQTSDGGKVLSMQVDGTGGKNGSVQFVFVKTG</sequence>
<gene>
    <name evidence="2" type="ORF">VKT23_015551</name>
</gene>